<accession>A0A7W7GAZ8</accession>
<reference evidence="2 3" key="1">
    <citation type="submission" date="2020-08" db="EMBL/GenBank/DDBJ databases">
        <title>Sequencing the genomes of 1000 actinobacteria strains.</title>
        <authorList>
            <person name="Klenk H.-P."/>
        </authorList>
    </citation>
    <scope>NUCLEOTIDE SEQUENCE [LARGE SCALE GENOMIC DNA]</scope>
    <source>
        <strain evidence="2 3">DSM 45784</strain>
    </source>
</reference>
<evidence type="ECO:0000313" key="2">
    <source>
        <dbReference type="EMBL" id="MBB4702280.1"/>
    </source>
</evidence>
<dbReference type="Proteomes" id="UP000542210">
    <property type="component" value="Unassembled WGS sequence"/>
</dbReference>
<organism evidence="2 3">
    <name type="scientific">Sphaerisporangium siamense</name>
    <dbReference type="NCBI Taxonomy" id="795645"/>
    <lineage>
        <taxon>Bacteria</taxon>
        <taxon>Bacillati</taxon>
        <taxon>Actinomycetota</taxon>
        <taxon>Actinomycetes</taxon>
        <taxon>Streptosporangiales</taxon>
        <taxon>Streptosporangiaceae</taxon>
        <taxon>Sphaerisporangium</taxon>
    </lineage>
</organism>
<dbReference type="AlphaFoldDB" id="A0A7W7GAZ8"/>
<sequence length="83" mass="9401">MNPSEQSPRPRSRNPCPRTVKDDDNELPRPLLVGRDADRVFNELYRSWALEYNVDPDEDPEFLRASRVATGHDPETGLPAGTP</sequence>
<feature type="compositionally biased region" description="Low complexity" evidence="1">
    <location>
        <begin position="7"/>
        <end position="18"/>
    </location>
</feature>
<gene>
    <name evidence="2" type="ORF">BJ982_003824</name>
</gene>
<evidence type="ECO:0000256" key="1">
    <source>
        <dbReference type="SAM" id="MobiDB-lite"/>
    </source>
</evidence>
<feature type="region of interest" description="Disordered" evidence="1">
    <location>
        <begin position="1"/>
        <end position="31"/>
    </location>
</feature>
<comment type="caution">
    <text evidence="2">The sequence shown here is derived from an EMBL/GenBank/DDBJ whole genome shotgun (WGS) entry which is preliminary data.</text>
</comment>
<evidence type="ECO:0000313" key="3">
    <source>
        <dbReference type="Proteomes" id="UP000542210"/>
    </source>
</evidence>
<dbReference type="EMBL" id="JACHND010000001">
    <property type="protein sequence ID" value="MBB4702280.1"/>
    <property type="molecule type" value="Genomic_DNA"/>
</dbReference>
<protein>
    <submittedName>
        <fullName evidence="2">Uncharacterized protein</fullName>
    </submittedName>
</protein>
<name>A0A7W7GAZ8_9ACTN</name>
<keyword evidence="3" id="KW-1185">Reference proteome</keyword>
<proteinExistence type="predicted"/>